<dbReference type="InterPro" id="IPR010923">
    <property type="entry name" value="T(6)A37_SUA5"/>
</dbReference>
<keyword evidence="6 13" id="KW-0808">Transferase</keyword>
<keyword evidence="9 13" id="KW-0547">Nucleotide-binding</keyword>
<dbReference type="InterPro" id="IPR017945">
    <property type="entry name" value="DHBP_synth_RibB-like_a/b_dom"/>
</dbReference>
<feature type="binding site" evidence="14">
    <location>
        <position position="129"/>
    </location>
    <ligand>
        <name>L-threonine</name>
        <dbReference type="ChEBI" id="CHEBI:57926"/>
    </ligand>
</feature>
<evidence type="ECO:0000256" key="6">
    <source>
        <dbReference type="ARBA" id="ARBA00022679"/>
    </source>
</evidence>
<evidence type="ECO:0000313" key="17">
    <source>
        <dbReference type="Proteomes" id="UP000095209"/>
    </source>
</evidence>
<keyword evidence="10 13" id="KW-0067">ATP-binding</keyword>
<sequence>MDKYNTNQWKIDSKLKQLTSHPQIQEAAMWIKNNEVVAFPTETVYGLGANALADDAVEKIFTAKGRPNDNPLIVHIASQQQLSELVSEVTEVAQKLINHFWPGPLTIVVNSNGKASNKVTAGLSTVAVRMPAHPVALALIEASGLPLAAPSANRSGKPSPTIAAHVFADLDGKIAGIIDGGITGVGLESTVLDLTGEVPMILRPGGVTKTEIERVIGKVIVDPSLVEAKEVPKSPGMKYTHYAPDAPLFIVNGDKIKLQDFVNQAQKQGKKVGVLTTEEDQYFYEADVVLPCGSRQDLSSVARSLYHVLREFDLQDLDVIYSESFPKVDVGEAVMNRLLKAAGNRII</sequence>
<dbReference type="Pfam" id="PF01300">
    <property type="entry name" value="Sua5_yciO_yrdC"/>
    <property type="match status" value="1"/>
</dbReference>
<feature type="binding site" evidence="14">
    <location>
        <position position="43"/>
    </location>
    <ligand>
        <name>L-threonine</name>
        <dbReference type="ChEBI" id="CHEBI:57926"/>
    </ligand>
</feature>
<comment type="function">
    <text evidence="13">Required for the formation of a threonylcarbamoyl group on adenosine at position 37 (t(6)A37) in tRNAs that read codons beginning with adenine.</text>
</comment>
<evidence type="ECO:0000256" key="3">
    <source>
        <dbReference type="ARBA" id="ARBA00012584"/>
    </source>
</evidence>
<dbReference type="NCBIfam" id="TIGR00057">
    <property type="entry name" value="L-threonylcarbamoyladenylate synthase"/>
    <property type="match status" value="1"/>
</dbReference>
<evidence type="ECO:0000256" key="1">
    <source>
        <dbReference type="ARBA" id="ARBA00004496"/>
    </source>
</evidence>
<dbReference type="FunFam" id="3.40.50.11030:FF:000001">
    <property type="entry name" value="Threonylcarbamoyl-AMP synthase"/>
    <property type="match status" value="1"/>
</dbReference>
<dbReference type="RefSeq" id="WP_069716643.1">
    <property type="nucleotide sequence ID" value="NZ_MJEH01000013.1"/>
</dbReference>
<dbReference type="GO" id="GO:0006450">
    <property type="term" value="P:regulation of translational fidelity"/>
    <property type="evidence" value="ECO:0007669"/>
    <property type="project" value="TreeGrafter"/>
</dbReference>
<dbReference type="InterPro" id="IPR050156">
    <property type="entry name" value="TC-AMP_synthase_SUA5"/>
</dbReference>
<feature type="binding site" evidence="14">
    <location>
        <position position="66"/>
    </location>
    <ligand>
        <name>ATP</name>
        <dbReference type="ChEBI" id="CHEBI:30616"/>
    </ligand>
</feature>
<dbReference type="EC" id="2.7.7.87" evidence="3 13"/>
<evidence type="ECO:0000256" key="7">
    <source>
        <dbReference type="ARBA" id="ARBA00022694"/>
    </source>
</evidence>
<dbReference type="STRING" id="1305675.BFG57_12300"/>
<dbReference type="PIRSF" id="PIRSF004930">
    <property type="entry name" value="Tln_factor_SUA5"/>
    <property type="match status" value="1"/>
</dbReference>
<feature type="binding site" evidence="14">
    <location>
        <position position="70"/>
    </location>
    <ligand>
        <name>ATP</name>
        <dbReference type="ChEBI" id="CHEBI:30616"/>
    </ligand>
</feature>
<feature type="binding site" evidence="14">
    <location>
        <position position="203"/>
    </location>
    <ligand>
        <name>ATP</name>
        <dbReference type="ChEBI" id="CHEBI:30616"/>
    </ligand>
</feature>
<dbReference type="SUPFAM" id="SSF55821">
    <property type="entry name" value="YrdC/RibB"/>
    <property type="match status" value="1"/>
</dbReference>
<feature type="binding site" evidence="14">
    <location>
        <position position="159"/>
    </location>
    <ligand>
        <name>ATP</name>
        <dbReference type="ChEBI" id="CHEBI:30616"/>
    </ligand>
</feature>
<reference evidence="16 17" key="1">
    <citation type="submission" date="2016-08" db="EMBL/GenBank/DDBJ databases">
        <title>Genome of Bacillus solimangrovi GH2-4.</title>
        <authorList>
            <person name="Lim S."/>
            <person name="Kim B.-C."/>
        </authorList>
    </citation>
    <scope>NUCLEOTIDE SEQUENCE [LARGE SCALE GENOMIC DNA]</scope>
    <source>
        <strain evidence="16 17">GH2-4</strain>
    </source>
</reference>
<dbReference type="InterPro" id="IPR005145">
    <property type="entry name" value="Sua5_C"/>
</dbReference>
<dbReference type="GO" id="GO:0008033">
    <property type="term" value="P:tRNA processing"/>
    <property type="evidence" value="ECO:0007669"/>
    <property type="project" value="UniProtKB-KW"/>
</dbReference>
<evidence type="ECO:0000256" key="13">
    <source>
        <dbReference type="PIRNR" id="PIRNR004930"/>
    </source>
</evidence>
<dbReference type="OrthoDB" id="9814580at2"/>
<dbReference type="AlphaFoldDB" id="A0A1E5LGT8"/>
<dbReference type="PROSITE" id="PS51163">
    <property type="entry name" value="YRDC"/>
    <property type="match status" value="1"/>
</dbReference>
<keyword evidence="17" id="KW-1185">Reference proteome</keyword>
<name>A0A1E5LGT8_9BACI</name>
<organism evidence="16 17">
    <name type="scientific">Bacillus solimangrovi</name>
    <dbReference type="NCBI Taxonomy" id="1305675"/>
    <lineage>
        <taxon>Bacteria</taxon>
        <taxon>Bacillati</taxon>
        <taxon>Bacillota</taxon>
        <taxon>Bacilli</taxon>
        <taxon>Bacillales</taxon>
        <taxon>Bacillaceae</taxon>
        <taxon>Bacillus</taxon>
    </lineage>
</organism>
<feature type="domain" description="YrdC-like" evidence="15">
    <location>
        <begin position="21"/>
        <end position="207"/>
    </location>
</feature>
<dbReference type="GO" id="GO:0003725">
    <property type="term" value="F:double-stranded RNA binding"/>
    <property type="evidence" value="ECO:0007669"/>
    <property type="project" value="UniProtKB-UniRule"/>
</dbReference>
<evidence type="ECO:0000256" key="9">
    <source>
        <dbReference type="ARBA" id="ARBA00022741"/>
    </source>
</evidence>
<gene>
    <name evidence="16" type="ORF">BFG57_12300</name>
</gene>
<keyword evidence="5 13" id="KW-0963">Cytoplasm</keyword>
<keyword evidence="8 13" id="KW-0548">Nucleotidyltransferase</keyword>
<comment type="similarity">
    <text evidence="2 13">Belongs to the SUA5 family.</text>
</comment>
<proteinExistence type="inferred from homology"/>
<evidence type="ECO:0000256" key="2">
    <source>
        <dbReference type="ARBA" id="ARBA00007663"/>
    </source>
</evidence>
<dbReference type="GO" id="GO:0061710">
    <property type="term" value="F:L-threonylcarbamoyladenylate synthase"/>
    <property type="evidence" value="ECO:0007669"/>
    <property type="project" value="UniProtKB-EC"/>
</dbReference>
<dbReference type="InterPro" id="IPR006070">
    <property type="entry name" value="Sua5-like_dom"/>
</dbReference>
<evidence type="ECO:0000259" key="15">
    <source>
        <dbReference type="PROSITE" id="PS51163"/>
    </source>
</evidence>
<dbReference type="InterPro" id="IPR038385">
    <property type="entry name" value="Sua5/YwlC_C"/>
</dbReference>
<evidence type="ECO:0000256" key="8">
    <source>
        <dbReference type="ARBA" id="ARBA00022695"/>
    </source>
</evidence>
<evidence type="ECO:0000256" key="4">
    <source>
        <dbReference type="ARBA" id="ARBA00015492"/>
    </source>
</evidence>
<dbReference type="PANTHER" id="PTHR17490">
    <property type="entry name" value="SUA5"/>
    <property type="match status" value="1"/>
</dbReference>
<feature type="binding site" evidence="14">
    <location>
        <position position="189"/>
    </location>
    <ligand>
        <name>L-threonine</name>
        <dbReference type="ChEBI" id="CHEBI:57926"/>
    </ligand>
</feature>
<evidence type="ECO:0000256" key="10">
    <source>
        <dbReference type="ARBA" id="ARBA00022840"/>
    </source>
</evidence>
<dbReference type="Gene3D" id="3.40.50.11030">
    <property type="entry name" value="Threonylcarbamoyl-AMP synthase, C-terminal domain"/>
    <property type="match status" value="1"/>
</dbReference>
<evidence type="ECO:0000256" key="5">
    <source>
        <dbReference type="ARBA" id="ARBA00022490"/>
    </source>
</evidence>
<accession>A0A1E5LGT8</accession>
<feature type="binding site" evidence="14">
    <location>
        <position position="125"/>
    </location>
    <ligand>
        <name>ATP</name>
        <dbReference type="ChEBI" id="CHEBI:30616"/>
    </ligand>
</feature>
<evidence type="ECO:0000256" key="11">
    <source>
        <dbReference type="ARBA" id="ARBA00029774"/>
    </source>
</evidence>
<dbReference type="EMBL" id="MJEH01000013">
    <property type="protein sequence ID" value="OEH93301.1"/>
    <property type="molecule type" value="Genomic_DNA"/>
</dbReference>
<dbReference type="GO" id="GO:0005737">
    <property type="term" value="C:cytoplasm"/>
    <property type="evidence" value="ECO:0007669"/>
    <property type="project" value="UniProtKB-SubCell"/>
</dbReference>
<protein>
    <recommendedName>
        <fullName evidence="4 13">Threonylcarbamoyl-AMP synthase</fullName>
        <shortName evidence="13">TC-AMP synthase</shortName>
        <ecNumber evidence="3 13">2.7.7.87</ecNumber>
    </recommendedName>
    <alternativeName>
        <fullName evidence="11 13">L-threonylcarbamoyladenylate synthase</fullName>
    </alternativeName>
</protein>
<feature type="binding site" evidence="14">
    <location>
        <position position="75"/>
    </location>
    <ligand>
        <name>L-threonine</name>
        <dbReference type="ChEBI" id="CHEBI:57926"/>
    </ligand>
</feature>
<feature type="binding site" evidence="14">
    <location>
        <position position="242"/>
    </location>
    <ligand>
        <name>ATP</name>
        <dbReference type="ChEBI" id="CHEBI:30616"/>
    </ligand>
</feature>
<evidence type="ECO:0000256" key="12">
    <source>
        <dbReference type="ARBA" id="ARBA00048366"/>
    </source>
</evidence>
<dbReference type="Pfam" id="PF03481">
    <property type="entry name" value="Sua5_C"/>
    <property type="match status" value="1"/>
</dbReference>
<comment type="caution">
    <text evidence="16">The sequence shown here is derived from an EMBL/GenBank/DDBJ whole genome shotgun (WGS) entry which is preliminary data.</text>
</comment>
<feature type="binding site" evidence="14">
    <location>
        <position position="149"/>
    </location>
    <ligand>
        <name>L-threonine</name>
        <dbReference type="ChEBI" id="CHEBI:57926"/>
    </ligand>
</feature>
<evidence type="ECO:0000313" key="16">
    <source>
        <dbReference type="EMBL" id="OEH93301.1"/>
    </source>
</evidence>
<evidence type="ECO:0000256" key="14">
    <source>
        <dbReference type="PIRSR" id="PIRSR004930-1"/>
    </source>
</evidence>
<comment type="subcellular location">
    <subcellularLocation>
        <location evidence="1 13">Cytoplasm</location>
    </subcellularLocation>
</comment>
<feature type="binding site" evidence="14">
    <location>
        <position position="151"/>
    </location>
    <ligand>
        <name>ATP</name>
        <dbReference type="ChEBI" id="CHEBI:30616"/>
    </ligand>
</feature>
<dbReference type="PANTHER" id="PTHR17490:SF16">
    <property type="entry name" value="THREONYLCARBAMOYL-AMP SYNTHASE"/>
    <property type="match status" value="1"/>
</dbReference>
<dbReference type="GO" id="GO:0005524">
    <property type="term" value="F:ATP binding"/>
    <property type="evidence" value="ECO:0007669"/>
    <property type="project" value="UniProtKB-UniRule"/>
</dbReference>
<comment type="catalytic activity">
    <reaction evidence="12 13">
        <text>L-threonine + hydrogencarbonate + ATP = L-threonylcarbamoyladenylate + diphosphate + H2O</text>
        <dbReference type="Rhea" id="RHEA:36407"/>
        <dbReference type="ChEBI" id="CHEBI:15377"/>
        <dbReference type="ChEBI" id="CHEBI:17544"/>
        <dbReference type="ChEBI" id="CHEBI:30616"/>
        <dbReference type="ChEBI" id="CHEBI:33019"/>
        <dbReference type="ChEBI" id="CHEBI:57926"/>
        <dbReference type="ChEBI" id="CHEBI:73682"/>
        <dbReference type="EC" id="2.7.7.87"/>
    </reaction>
</comment>
<dbReference type="FunFam" id="3.90.870.10:FF:000008">
    <property type="entry name" value="Threonylcarbamoyl-AMP synthase"/>
    <property type="match status" value="1"/>
</dbReference>
<dbReference type="Gene3D" id="3.90.870.10">
    <property type="entry name" value="DHBP synthase"/>
    <property type="match status" value="1"/>
</dbReference>
<dbReference type="Proteomes" id="UP000095209">
    <property type="component" value="Unassembled WGS sequence"/>
</dbReference>
<dbReference type="GO" id="GO:0000049">
    <property type="term" value="F:tRNA binding"/>
    <property type="evidence" value="ECO:0007669"/>
    <property type="project" value="TreeGrafter"/>
</dbReference>
<keyword evidence="7 13" id="KW-0819">tRNA processing</keyword>